<dbReference type="Pfam" id="PF00356">
    <property type="entry name" value="LacI"/>
    <property type="match status" value="1"/>
</dbReference>
<organism evidence="5 6">
    <name type="scientific">Cellulomonas rhizosphaerae</name>
    <dbReference type="NCBI Taxonomy" id="2293719"/>
    <lineage>
        <taxon>Bacteria</taxon>
        <taxon>Bacillati</taxon>
        <taxon>Actinomycetota</taxon>
        <taxon>Actinomycetes</taxon>
        <taxon>Micrococcales</taxon>
        <taxon>Cellulomonadaceae</taxon>
        <taxon>Cellulomonas</taxon>
    </lineage>
</organism>
<dbReference type="InterPro" id="IPR046335">
    <property type="entry name" value="LacI/GalR-like_sensor"/>
</dbReference>
<protein>
    <submittedName>
        <fullName evidence="5">LacI family DNA-binding transcriptional regulator</fullName>
    </submittedName>
</protein>
<feature type="domain" description="HTH lacI-type" evidence="4">
    <location>
        <begin position="4"/>
        <end position="59"/>
    </location>
</feature>
<dbReference type="Gene3D" id="1.10.260.40">
    <property type="entry name" value="lambda repressor-like DNA-binding domains"/>
    <property type="match status" value="1"/>
</dbReference>
<evidence type="ECO:0000256" key="3">
    <source>
        <dbReference type="ARBA" id="ARBA00023163"/>
    </source>
</evidence>
<dbReference type="OrthoDB" id="59108at2"/>
<evidence type="ECO:0000256" key="1">
    <source>
        <dbReference type="ARBA" id="ARBA00023015"/>
    </source>
</evidence>
<dbReference type="GO" id="GO:0003700">
    <property type="term" value="F:DNA-binding transcription factor activity"/>
    <property type="evidence" value="ECO:0007669"/>
    <property type="project" value="TreeGrafter"/>
</dbReference>
<reference evidence="5 6" key="1">
    <citation type="submission" date="2018-08" db="EMBL/GenBank/DDBJ databases">
        <title>Cellulomonas rhizosphaerae sp. nov., a novel actinomycete isolated from soil.</title>
        <authorList>
            <person name="Tian Y."/>
        </authorList>
    </citation>
    <scope>NUCLEOTIDE SEQUENCE [LARGE SCALE GENOMIC DNA]</scope>
    <source>
        <strain evidence="5 6">NEAU-TCZ24</strain>
    </source>
</reference>
<dbReference type="Pfam" id="PF13377">
    <property type="entry name" value="Peripla_BP_3"/>
    <property type="match status" value="1"/>
</dbReference>
<name>A0A413RPH8_9CELL</name>
<dbReference type="Proteomes" id="UP000283374">
    <property type="component" value="Unassembled WGS sequence"/>
</dbReference>
<dbReference type="PANTHER" id="PTHR30146">
    <property type="entry name" value="LACI-RELATED TRANSCRIPTIONAL REPRESSOR"/>
    <property type="match status" value="1"/>
</dbReference>
<gene>
    <name evidence="5" type="ORF">D1825_04545</name>
</gene>
<keyword evidence="1" id="KW-0805">Transcription regulation</keyword>
<dbReference type="InterPro" id="IPR000843">
    <property type="entry name" value="HTH_LacI"/>
</dbReference>
<dbReference type="SUPFAM" id="SSF53822">
    <property type="entry name" value="Periplasmic binding protein-like I"/>
    <property type="match status" value="1"/>
</dbReference>
<evidence type="ECO:0000313" key="5">
    <source>
        <dbReference type="EMBL" id="RHA43801.1"/>
    </source>
</evidence>
<dbReference type="SMART" id="SM00354">
    <property type="entry name" value="HTH_LACI"/>
    <property type="match status" value="1"/>
</dbReference>
<keyword evidence="6" id="KW-1185">Reference proteome</keyword>
<keyword evidence="3" id="KW-0804">Transcription</keyword>
<dbReference type="GO" id="GO:0000976">
    <property type="term" value="F:transcription cis-regulatory region binding"/>
    <property type="evidence" value="ECO:0007669"/>
    <property type="project" value="TreeGrafter"/>
</dbReference>
<evidence type="ECO:0000256" key="2">
    <source>
        <dbReference type="ARBA" id="ARBA00023125"/>
    </source>
</evidence>
<dbReference type="PANTHER" id="PTHR30146:SF138">
    <property type="entry name" value="TRANSCRIPTIONAL REGULATORY PROTEIN"/>
    <property type="match status" value="1"/>
</dbReference>
<dbReference type="SUPFAM" id="SSF47413">
    <property type="entry name" value="lambda repressor-like DNA-binding domains"/>
    <property type="match status" value="1"/>
</dbReference>
<dbReference type="EMBL" id="QWKP01000140">
    <property type="protein sequence ID" value="RHA43801.1"/>
    <property type="molecule type" value="Genomic_DNA"/>
</dbReference>
<dbReference type="InterPro" id="IPR010982">
    <property type="entry name" value="Lambda_DNA-bd_dom_sf"/>
</dbReference>
<evidence type="ECO:0000313" key="6">
    <source>
        <dbReference type="Proteomes" id="UP000283374"/>
    </source>
</evidence>
<dbReference type="AlphaFoldDB" id="A0A413RPH8"/>
<dbReference type="CDD" id="cd01392">
    <property type="entry name" value="HTH_LacI"/>
    <property type="match status" value="1"/>
</dbReference>
<dbReference type="Gene3D" id="3.40.50.2300">
    <property type="match status" value="2"/>
</dbReference>
<keyword evidence="2 5" id="KW-0238">DNA-binding</keyword>
<accession>A0A413RPH8</accession>
<dbReference type="PROSITE" id="PS50932">
    <property type="entry name" value="HTH_LACI_2"/>
    <property type="match status" value="1"/>
</dbReference>
<evidence type="ECO:0000259" key="4">
    <source>
        <dbReference type="PROSITE" id="PS50932"/>
    </source>
</evidence>
<dbReference type="CDD" id="cd06279">
    <property type="entry name" value="PBP1_LacI-like"/>
    <property type="match status" value="1"/>
</dbReference>
<sequence length="354" mass="36589">MGRVTLQTIADQVGVSRMTVSNAFSRPDQLSTELRERVLATAEKLGYAGPDPAARVLARGTTGAVGVLLTESVGTAFQDPIAAAFFGAVAEELAPTGLAVALLPSVGSAAMIPARDIPMDGALVYACAGDLGAVSFLLRRRLPLVFVDQAPVEGASSVLLDDRPGARAAAQHLLDLGHRHVGILTTGFGLPPGVAPDPAEAGTGYVSRERVAGWMSALGPAGVRVTAVNITDNSEEYAAEGIRTMLALPDRPTAVLCFSDLVAWTVEQVAREQGLRIPEDLSVVGYDDSPVARNAQPQLTTVRQDLAAKGRAAATTLTRAIARSRGEAGAPDGPEHVLVPTELVVRGSTGPAPA</sequence>
<proteinExistence type="predicted"/>
<comment type="caution">
    <text evidence="5">The sequence shown here is derived from an EMBL/GenBank/DDBJ whole genome shotgun (WGS) entry which is preliminary data.</text>
</comment>
<dbReference type="InterPro" id="IPR028082">
    <property type="entry name" value="Peripla_BP_I"/>
</dbReference>